<evidence type="ECO:0000256" key="2">
    <source>
        <dbReference type="ARBA" id="ARBA00022801"/>
    </source>
</evidence>
<dbReference type="SMART" id="SM00797">
    <property type="entry name" value="AHS2"/>
    <property type="match status" value="1"/>
</dbReference>
<dbReference type="InterPro" id="IPR003778">
    <property type="entry name" value="CT_A_B"/>
</dbReference>
<organism evidence="5 6">
    <name type="scientific">Vreelandella salicampi</name>
    <dbReference type="NCBI Taxonomy" id="1449798"/>
    <lineage>
        <taxon>Bacteria</taxon>
        <taxon>Pseudomonadati</taxon>
        <taxon>Pseudomonadota</taxon>
        <taxon>Gammaproteobacteria</taxon>
        <taxon>Oceanospirillales</taxon>
        <taxon>Halomonadaceae</taxon>
        <taxon>Vreelandella</taxon>
    </lineage>
</organism>
<dbReference type="RefSeq" id="WP_179929333.1">
    <property type="nucleotide sequence ID" value="NZ_JACCDF010000002.1"/>
</dbReference>
<keyword evidence="2" id="KW-0378">Hydrolase</keyword>
<dbReference type="AlphaFoldDB" id="A0A7Z0RTU5"/>
<protein>
    <submittedName>
        <fullName evidence="5">Biotin-dependent carboxyltransferase family protein</fullName>
    </submittedName>
</protein>
<comment type="caution">
    <text evidence="5">The sequence shown here is derived from an EMBL/GenBank/DDBJ whole genome shotgun (WGS) entry which is preliminary data.</text>
</comment>
<dbReference type="Pfam" id="PF02626">
    <property type="entry name" value="CT_A_B"/>
    <property type="match status" value="1"/>
</dbReference>
<dbReference type="InterPro" id="IPR052708">
    <property type="entry name" value="PxpC"/>
</dbReference>
<dbReference type="GO" id="GO:0005524">
    <property type="term" value="F:ATP binding"/>
    <property type="evidence" value="ECO:0007669"/>
    <property type="project" value="UniProtKB-KW"/>
</dbReference>
<dbReference type="GO" id="GO:0016787">
    <property type="term" value="F:hydrolase activity"/>
    <property type="evidence" value="ECO:0007669"/>
    <property type="project" value="UniProtKB-KW"/>
</dbReference>
<dbReference type="NCBIfam" id="TIGR00724">
    <property type="entry name" value="urea_amlyse_rel"/>
    <property type="match status" value="1"/>
</dbReference>
<dbReference type="InterPro" id="IPR029000">
    <property type="entry name" value="Cyclophilin-like_dom_sf"/>
</dbReference>
<dbReference type="PANTHER" id="PTHR43309">
    <property type="entry name" value="5-OXOPROLINASE SUBUNIT C"/>
    <property type="match status" value="1"/>
</dbReference>
<dbReference type="PANTHER" id="PTHR43309:SF4">
    <property type="entry name" value="CARBOXYLTRANSFERASE DOMAIN-CONTAINING PROTEIN"/>
    <property type="match status" value="1"/>
</dbReference>
<proteinExistence type="predicted"/>
<dbReference type="Proteomes" id="UP000586119">
    <property type="component" value="Unassembled WGS sequence"/>
</dbReference>
<dbReference type="EMBL" id="JACCDF010000002">
    <property type="protein sequence ID" value="NYS60006.1"/>
    <property type="molecule type" value="Genomic_DNA"/>
</dbReference>
<evidence type="ECO:0000313" key="5">
    <source>
        <dbReference type="EMBL" id="NYS60006.1"/>
    </source>
</evidence>
<sequence length="314" mass="33191">MKETSRVGFRVERAGPLALLQDAGRFGVRRLGVTQGGPADLHGWAWANRLAGNPWGAAALEVTFGGLTLVAECDVTIAVAGADLGVTLDDTPLPLWQPVVVREGQTLRFGSPVNGLRAYLAPAGGFYAEPVLGSVSCVAREGLGGFDGHGSKLADGDRLTVSEKVGQAVEQTQAPERERIDYREPATLALLPGAQVRDFTGASLYAAFNQTWRVDDRADRMGVRLTGPPLACRVTSMISEGIGLGAVQVPPDGQPIALLNDRQTIGGYPRLGALTPLSAARLAQCLPGQEVRLSATSTENALMAYRHFRCSFGT</sequence>
<evidence type="ECO:0000259" key="4">
    <source>
        <dbReference type="SMART" id="SM00797"/>
    </source>
</evidence>
<evidence type="ECO:0000256" key="1">
    <source>
        <dbReference type="ARBA" id="ARBA00022741"/>
    </source>
</evidence>
<evidence type="ECO:0000256" key="3">
    <source>
        <dbReference type="ARBA" id="ARBA00022840"/>
    </source>
</evidence>
<reference evidence="5 6" key="1">
    <citation type="journal article" date="2015" name="Int. J. Syst. Evol. Microbiol.">
        <title>Halomonas salicampi sp. nov., a halotolerant and alkalitolerant bacterium isolated from a saltern soil.</title>
        <authorList>
            <person name="Lee J.C."/>
            <person name="Kim Y.S."/>
            <person name="Yun B.S."/>
            <person name="Whang K.S."/>
        </authorList>
    </citation>
    <scope>NUCLEOTIDE SEQUENCE [LARGE SCALE GENOMIC DNA]</scope>
    <source>
        <strain evidence="5 6">BH103</strain>
    </source>
</reference>
<dbReference type="Gene3D" id="2.40.100.10">
    <property type="entry name" value="Cyclophilin-like"/>
    <property type="match status" value="1"/>
</dbReference>
<evidence type="ECO:0000313" key="6">
    <source>
        <dbReference type="Proteomes" id="UP000586119"/>
    </source>
</evidence>
<keyword evidence="5" id="KW-0808">Transferase</keyword>
<keyword evidence="3" id="KW-0067">ATP-binding</keyword>
<gene>
    <name evidence="5" type="ORF">HZS81_04430</name>
</gene>
<name>A0A7Z0RTU5_9GAMM</name>
<keyword evidence="6" id="KW-1185">Reference proteome</keyword>
<dbReference type="GO" id="GO:0016740">
    <property type="term" value="F:transferase activity"/>
    <property type="evidence" value="ECO:0007669"/>
    <property type="project" value="UniProtKB-KW"/>
</dbReference>
<accession>A0A7Z0RTU5</accession>
<keyword evidence="1" id="KW-0547">Nucleotide-binding</keyword>
<feature type="domain" description="Carboxyltransferase" evidence="4">
    <location>
        <begin position="30"/>
        <end position="312"/>
    </location>
</feature>